<sequence>MRISELSVQRPVFATVIALLIAAFGVLAFLQLTTREYPDVSPAQISISTSYTGASADVIETRITKPIEDEISGVEGIRSIRSSSTDGISRINIEFTLNRDIDAAANDIRDKVSRALRKLPDEADPPQVAKADSDASPIIYISLESESLPLMELTDYAERYVIDRFSVVPGVSTVNVFGSGAKSMRIWVDRDKLAARQLTVSDLYNALQRESIELPAGRLESVNFEFPVRLKRNYQSEQDFKNLVLAKSDNGHLIRLGEVAQVQEGSETNRRLFITNGRDSMAMGIIKQSNANTVDVLEAIQREIELIRNELPPGMMISTSGDASAFIRASIKGVYWSIILTTALVALVIFLFLGQLKVAIIPVVCIPLSLIGSTIALNAFGFSINLITLLAMVLAIGLVVDDAIVVLENIYRRIEEGEPPLLAAARGAAQVGFAVIATTLVLIAVFTPITFMQDNTGRIFSELAVAICASVILSTFFALTIVPMLCSKLLKHEARKSVLDQTINTLLENISAAYGKSLRSSLKRPWLSVTGVIVTMLAGVYLLNTIKKEYAPLEDKDTIMAMIHTQEGTGLDSMNNTIKKLQQPLLDYKEETGGITRILFVSPFMGSTSPTVAFSRISLVPWNEREFSAFELREHVNQQWRQIPGIRAMTFMPSGLTSGSASSPVQFVIQGPTFKDLSEWRDIVMDSARASGLFGMLNSDLKETQQQIHIDIDNTRAATLGISVKDIGETLQSLMTESEVTTYSNNGEEYPVIVQLEKHQRMTPDDILNIDVRSSTSGELIKLSNLIHITSKAGISTQNRYNRMRAVTISAGLAPSVTQGEALAFLEQTVADKLPAGAKIDYRGESLEYKDSSGGIYFTFGLALLVLFLVMAAQFESFIHPTVIIMTVPLAVTGGLMGLLATGITFNIFSQIALLMLIGIATKSGILLVEFINQLRDQGIEFNEAIIQACQIRMRPVLMTTISTLAGAIPLVVMAGPGSVSRNILGVVILFGVAFSTVLTLYIIPGLYKIIAKNTTSPEAISRTMQELDKAH</sequence>
<keyword evidence="6 8" id="KW-1133">Transmembrane helix</keyword>
<dbReference type="SUPFAM" id="SSF82693">
    <property type="entry name" value="Multidrug efflux transporter AcrB pore domain, PN1, PN2, PC1 and PC2 subdomains"/>
    <property type="match status" value="3"/>
</dbReference>
<evidence type="ECO:0000256" key="4">
    <source>
        <dbReference type="ARBA" id="ARBA00022519"/>
    </source>
</evidence>
<evidence type="ECO:0000313" key="10">
    <source>
        <dbReference type="Proteomes" id="UP000787472"/>
    </source>
</evidence>
<dbReference type="InterPro" id="IPR027463">
    <property type="entry name" value="AcrB_DN_DC_subdom"/>
</dbReference>
<dbReference type="AlphaFoldDB" id="A0A9E5MGP7"/>
<feature type="transmembrane region" description="Helical" evidence="8">
    <location>
        <begin position="957"/>
        <end position="978"/>
    </location>
</feature>
<evidence type="ECO:0000313" key="9">
    <source>
        <dbReference type="EMBL" id="NHO64971.1"/>
    </source>
</evidence>
<keyword evidence="5 8" id="KW-0812">Transmembrane</keyword>
<evidence type="ECO:0000256" key="1">
    <source>
        <dbReference type="ARBA" id="ARBA00004429"/>
    </source>
</evidence>
<keyword evidence="7 8" id="KW-0472">Membrane</keyword>
<reference evidence="9" key="1">
    <citation type="submission" date="2020-03" db="EMBL/GenBank/DDBJ databases">
        <authorList>
            <person name="Guo F."/>
        </authorList>
    </citation>
    <scope>NUCLEOTIDE SEQUENCE</scope>
    <source>
        <strain evidence="9">JCM 30134</strain>
    </source>
</reference>
<dbReference type="Gene3D" id="1.20.1640.10">
    <property type="entry name" value="Multidrug efflux transporter AcrB transmembrane domain"/>
    <property type="match status" value="2"/>
</dbReference>
<evidence type="ECO:0000256" key="5">
    <source>
        <dbReference type="ARBA" id="ARBA00022692"/>
    </source>
</evidence>
<dbReference type="Pfam" id="PF00873">
    <property type="entry name" value="ACR_tran"/>
    <property type="match status" value="1"/>
</dbReference>
<dbReference type="GO" id="GO:0042910">
    <property type="term" value="F:xenobiotic transmembrane transporter activity"/>
    <property type="evidence" value="ECO:0007669"/>
    <property type="project" value="TreeGrafter"/>
</dbReference>
<feature type="transmembrane region" description="Helical" evidence="8">
    <location>
        <begin position="855"/>
        <end position="875"/>
    </location>
</feature>
<evidence type="ECO:0000256" key="6">
    <source>
        <dbReference type="ARBA" id="ARBA00022989"/>
    </source>
</evidence>
<dbReference type="Gene3D" id="3.30.2090.10">
    <property type="entry name" value="Multidrug efflux transporter AcrB TolC docking domain, DN and DC subdomains"/>
    <property type="match status" value="2"/>
</dbReference>
<comment type="caution">
    <text evidence="9">The sequence shown here is derived from an EMBL/GenBank/DDBJ whole genome shotgun (WGS) entry which is preliminary data.</text>
</comment>
<evidence type="ECO:0000256" key="2">
    <source>
        <dbReference type="ARBA" id="ARBA00022448"/>
    </source>
</evidence>
<dbReference type="InterPro" id="IPR001036">
    <property type="entry name" value="Acrflvin-R"/>
</dbReference>
<dbReference type="FunFam" id="1.20.1640.10:FF:000001">
    <property type="entry name" value="Efflux pump membrane transporter"/>
    <property type="match status" value="1"/>
</dbReference>
<feature type="transmembrane region" description="Helical" evidence="8">
    <location>
        <begin position="526"/>
        <end position="543"/>
    </location>
</feature>
<feature type="transmembrane region" description="Helical" evidence="8">
    <location>
        <begin position="882"/>
        <end position="906"/>
    </location>
</feature>
<feature type="transmembrane region" description="Helical" evidence="8">
    <location>
        <begin position="360"/>
        <end position="380"/>
    </location>
</feature>
<dbReference type="SUPFAM" id="SSF82714">
    <property type="entry name" value="Multidrug efflux transporter AcrB TolC docking domain, DN and DC subdomains"/>
    <property type="match status" value="2"/>
</dbReference>
<evidence type="ECO:0000256" key="8">
    <source>
        <dbReference type="SAM" id="Phobius"/>
    </source>
</evidence>
<feature type="transmembrane region" description="Helical" evidence="8">
    <location>
        <begin position="334"/>
        <end position="353"/>
    </location>
</feature>
<keyword evidence="3" id="KW-1003">Cell membrane</keyword>
<protein>
    <submittedName>
        <fullName evidence="9">Efflux RND transporter permease subunit</fullName>
    </submittedName>
</protein>
<evidence type="ECO:0000256" key="3">
    <source>
        <dbReference type="ARBA" id="ARBA00022475"/>
    </source>
</evidence>
<feature type="transmembrane region" description="Helical" evidence="8">
    <location>
        <begin position="386"/>
        <end position="407"/>
    </location>
</feature>
<organism evidence="9 10">
    <name type="scientific">Pseudomaricurvus hydrocarbonicus</name>
    <dbReference type="NCBI Taxonomy" id="1470433"/>
    <lineage>
        <taxon>Bacteria</taxon>
        <taxon>Pseudomonadati</taxon>
        <taxon>Pseudomonadota</taxon>
        <taxon>Gammaproteobacteria</taxon>
        <taxon>Cellvibrionales</taxon>
        <taxon>Cellvibrionaceae</taxon>
        <taxon>Pseudomaricurvus</taxon>
    </lineage>
</organism>
<evidence type="ECO:0000256" key="7">
    <source>
        <dbReference type="ARBA" id="ARBA00023136"/>
    </source>
</evidence>
<dbReference type="PANTHER" id="PTHR32063:SF14">
    <property type="entry name" value="BLL4319 PROTEIN"/>
    <property type="match status" value="1"/>
</dbReference>
<dbReference type="Proteomes" id="UP000787472">
    <property type="component" value="Unassembled WGS sequence"/>
</dbReference>
<dbReference type="PRINTS" id="PR00702">
    <property type="entry name" value="ACRIFLAVINRP"/>
</dbReference>
<dbReference type="SUPFAM" id="SSF82866">
    <property type="entry name" value="Multidrug efflux transporter AcrB transmembrane domain"/>
    <property type="match status" value="2"/>
</dbReference>
<dbReference type="Gene3D" id="3.30.70.1320">
    <property type="entry name" value="Multidrug efflux transporter AcrB pore domain like"/>
    <property type="match status" value="1"/>
</dbReference>
<keyword evidence="2" id="KW-0813">Transport</keyword>
<dbReference type="PANTHER" id="PTHR32063">
    <property type="match status" value="1"/>
</dbReference>
<feature type="transmembrane region" description="Helical" evidence="8">
    <location>
        <begin position="984"/>
        <end position="1004"/>
    </location>
</feature>
<feature type="transmembrane region" description="Helical" evidence="8">
    <location>
        <begin position="428"/>
        <end position="451"/>
    </location>
</feature>
<gene>
    <name evidence="9" type="ORF">G8770_05375</name>
</gene>
<dbReference type="RefSeq" id="WP_167182830.1">
    <property type="nucleotide sequence ID" value="NZ_JAAONZ010000003.1"/>
</dbReference>
<dbReference type="Gene3D" id="3.30.70.1430">
    <property type="entry name" value="Multidrug efflux transporter AcrB pore domain"/>
    <property type="match status" value="2"/>
</dbReference>
<feature type="transmembrane region" description="Helical" evidence="8">
    <location>
        <begin position="463"/>
        <end position="486"/>
    </location>
</feature>
<proteinExistence type="predicted"/>
<feature type="transmembrane region" description="Helical" evidence="8">
    <location>
        <begin position="912"/>
        <end position="932"/>
    </location>
</feature>
<keyword evidence="4" id="KW-0997">Cell inner membrane</keyword>
<dbReference type="Gene3D" id="3.30.70.1440">
    <property type="entry name" value="Multidrug efflux transporter AcrB pore domain"/>
    <property type="match status" value="1"/>
</dbReference>
<dbReference type="EMBL" id="JAAONZ010000003">
    <property type="protein sequence ID" value="NHO64971.1"/>
    <property type="molecule type" value="Genomic_DNA"/>
</dbReference>
<comment type="subcellular location">
    <subcellularLocation>
        <location evidence="1">Cell inner membrane</location>
        <topology evidence="1">Multi-pass membrane protein</topology>
    </subcellularLocation>
</comment>
<name>A0A9E5MGP7_9GAMM</name>
<keyword evidence="10" id="KW-1185">Reference proteome</keyword>
<accession>A0A9E5MGP7</accession>
<dbReference type="GO" id="GO:0005886">
    <property type="term" value="C:plasma membrane"/>
    <property type="evidence" value="ECO:0007669"/>
    <property type="project" value="UniProtKB-SubCell"/>
</dbReference>
<feature type="transmembrane region" description="Helical" evidence="8">
    <location>
        <begin position="12"/>
        <end position="32"/>
    </location>
</feature>